<feature type="region of interest" description="Disordered" evidence="1">
    <location>
        <begin position="1"/>
        <end position="139"/>
    </location>
</feature>
<organism evidence="2 3">
    <name type="scientific">Meripilus lineatus</name>
    <dbReference type="NCBI Taxonomy" id="2056292"/>
    <lineage>
        <taxon>Eukaryota</taxon>
        <taxon>Fungi</taxon>
        <taxon>Dikarya</taxon>
        <taxon>Basidiomycota</taxon>
        <taxon>Agaricomycotina</taxon>
        <taxon>Agaricomycetes</taxon>
        <taxon>Polyporales</taxon>
        <taxon>Meripilaceae</taxon>
        <taxon>Meripilus</taxon>
    </lineage>
</organism>
<evidence type="ECO:0000313" key="3">
    <source>
        <dbReference type="Proteomes" id="UP001212997"/>
    </source>
</evidence>
<accession>A0AAD5VDK6</accession>
<dbReference type="AlphaFoldDB" id="A0AAD5VDK6"/>
<protein>
    <submittedName>
        <fullName evidence="2">Uncharacterized protein</fullName>
    </submittedName>
</protein>
<evidence type="ECO:0000256" key="1">
    <source>
        <dbReference type="SAM" id="MobiDB-lite"/>
    </source>
</evidence>
<feature type="compositionally biased region" description="Low complexity" evidence="1">
    <location>
        <begin position="44"/>
        <end position="71"/>
    </location>
</feature>
<feature type="compositionally biased region" description="Pro residues" evidence="1">
    <location>
        <begin position="72"/>
        <end position="82"/>
    </location>
</feature>
<proteinExistence type="predicted"/>
<name>A0AAD5VDK6_9APHY</name>
<reference evidence="2" key="1">
    <citation type="submission" date="2022-07" db="EMBL/GenBank/DDBJ databases">
        <title>Genome Sequence of Physisporinus lineatus.</title>
        <authorList>
            <person name="Buettner E."/>
        </authorList>
    </citation>
    <scope>NUCLEOTIDE SEQUENCE</scope>
    <source>
        <strain evidence="2">VT162</strain>
    </source>
</reference>
<sequence>MRHPFANVQYQRNSQSTDAVYWQSSIDKEPDDIPPVPSLPRELSSSSAVPTLVSPVSSPPVKMRDLPSMPLQEPPPLPPDLFPLPSKRARPLPHLPNPRNLLRNPSKSAKSVDTRSVAKSHPESVEHETRSLSTKSATGHYVKQSNKITLVLGGQEDGVSEPLYCTGDVIEGMLAVPKPTGLLSLEIKVEGLIKMREVAAGASLDVPVMSATVFRWDSQRDSSFPSKVNFECSLPLFYADPSSGAKYRLPPSYKSHMSAVPGFSVEICYAVTVQVTRVRSRIDWWRKESRLRVPFRVKETSRPSQAGPFRATPTKTPTCPRTLFKFSLPSRRKLNHKLDVHLFLPSSRVIPLTEPIPFFVTIFGDEDTLDPFAAYQPSSASFHPFSESHGLVTSLHQFTHRATSHQHQPPVRLQLQRHTTVDPAYASLMYAREKASLGSTKNLGQSTIHNMNRHRNSITWSGTIAIPTTVTSGGFTASGVKVADFLALTITPPDSARSEYAPLNESIAVRLTTDPYQNFAATITVSDWE</sequence>
<keyword evidence="3" id="KW-1185">Reference proteome</keyword>
<comment type="caution">
    <text evidence="2">The sequence shown here is derived from an EMBL/GenBank/DDBJ whole genome shotgun (WGS) entry which is preliminary data.</text>
</comment>
<dbReference type="Proteomes" id="UP001212997">
    <property type="component" value="Unassembled WGS sequence"/>
</dbReference>
<feature type="compositionally biased region" description="Basic and acidic residues" evidence="1">
    <location>
        <begin position="120"/>
        <end position="130"/>
    </location>
</feature>
<feature type="compositionally biased region" description="Polar residues" evidence="1">
    <location>
        <begin position="8"/>
        <end position="25"/>
    </location>
</feature>
<evidence type="ECO:0000313" key="2">
    <source>
        <dbReference type="EMBL" id="KAJ3491720.1"/>
    </source>
</evidence>
<gene>
    <name evidence="2" type="ORF">NLI96_g500</name>
</gene>
<dbReference type="EMBL" id="JANAWD010000008">
    <property type="protein sequence ID" value="KAJ3491720.1"/>
    <property type="molecule type" value="Genomic_DNA"/>
</dbReference>